<evidence type="ECO:0000313" key="3">
    <source>
        <dbReference type="Proteomes" id="UP000321413"/>
    </source>
</evidence>
<keyword evidence="3" id="KW-1185">Reference proteome</keyword>
<dbReference type="EMBL" id="VPFD01000006">
    <property type="protein sequence ID" value="TXG00637.1"/>
    <property type="molecule type" value="Genomic_DNA"/>
</dbReference>
<sequence length="228" mass="24748">MRRSPSWLPDGRVEWMLLAALAACYPASLVLPAAWAREGGPLESLQVLVLCAGCVLALLMYVRARPARVAMLALWLAPVWLLLAGRELSWGRAWLPDHSTAADTMAGMALWFQPLVRPGAGVLLAALLVSAVYHRIDGPLRAAFTRRVPWVVLIVMLAAAMGSTCAEGHMSCHLDRVIPSAQAFEELCELLAYVALCMAQHVVFMHQMPPKRIPGIVRAPAVTPEEAG</sequence>
<dbReference type="Proteomes" id="UP000321413">
    <property type="component" value="Unassembled WGS sequence"/>
</dbReference>
<keyword evidence="1" id="KW-0812">Transmembrane</keyword>
<name>A0A5C7G5S5_9BURK</name>
<keyword evidence="1" id="KW-1133">Transmembrane helix</keyword>
<organism evidence="2 3">
    <name type="scientific">Massilia arenae</name>
    <dbReference type="NCBI Taxonomy" id="2603288"/>
    <lineage>
        <taxon>Bacteria</taxon>
        <taxon>Pseudomonadati</taxon>
        <taxon>Pseudomonadota</taxon>
        <taxon>Betaproteobacteria</taxon>
        <taxon>Burkholderiales</taxon>
        <taxon>Oxalobacteraceae</taxon>
        <taxon>Telluria group</taxon>
        <taxon>Massilia</taxon>
    </lineage>
</organism>
<feature type="transmembrane region" description="Helical" evidence="1">
    <location>
        <begin position="148"/>
        <end position="170"/>
    </location>
</feature>
<proteinExistence type="predicted"/>
<protein>
    <submittedName>
        <fullName evidence="2">Uncharacterized protein</fullName>
    </submittedName>
</protein>
<feature type="transmembrane region" description="Helical" evidence="1">
    <location>
        <begin position="115"/>
        <end position="136"/>
    </location>
</feature>
<reference evidence="2 3" key="1">
    <citation type="submission" date="2019-08" db="EMBL/GenBank/DDBJ databases">
        <title>Massilia golmudensis sp. nov., isolated from sand in the Qinghai-Tibetan Plateau.</title>
        <authorList>
            <person name="Zhang B."/>
        </authorList>
    </citation>
    <scope>NUCLEOTIDE SEQUENCE [LARGE SCALE GENOMIC DNA]</scope>
    <source>
        <strain evidence="2 3">GEM5</strain>
    </source>
</reference>
<evidence type="ECO:0000256" key="1">
    <source>
        <dbReference type="SAM" id="Phobius"/>
    </source>
</evidence>
<comment type="caution">
    <text evidence="2">The sequence shown here is derived from an EMBL/GenBank/DDBJ whole genome shotgun (WGS) entry which is preliminary data.</text>
</comment>
<keyword evidence="1" id="KW-0472">Membrane</keyword>
<feature type="transmembrane region" description="Helical" evidence="1">
    <location>
        <begin position="46"/>
        <end position="62"/>
    </location>
</feature>
<dbReference type="AlphaFoldDB" id="A0A5C7G5S5"/>
<gene>
    <name evidence="2" type="ORF">FVD38_07675</name>
</gene>
<accession>A0A5C7G5S5</accession>
<dbReference type="RefSeq" id="WP_147934273.1">
    <property type="nucleotide sequence ID" value="NZ_VPFD01000006.1"/>
</dbReference>
<evidence type="ECO:0000313" key="2">
    <source>
        <dbReference type="EMBL" id="TXG00637.1"/>
    </source>
</evidence>
<feature type="transmembrane region" description="Helical" evidence="1">
    <location>
        <begin position="69"/>
        <end position="85"/>
    </location>
</feature>